<dbReference type="AlphaFoldDB" id="A0A0F9XE25"/>
<evidence type="ECO:0000313" key="2">
    <source>
        <dbReference type="EMBL" id="KKN90018.1"/>
    </source>
</evidence>
<feature type="region of interest" description="Disordered" evidence="1">
    <location>
        <begin position="41"/>
        <end position="75"/>
    </location>
</feature>
<dbReference type="CDD" id="cd00093">
    <property type="entry name" value="HTH_XRE"/>
    <property type="match status" value="1"/>
</dbReference>
<feature type="compositionally biased region" description="Basic residues" evidence="1">
    <location>
        <begin position="49"/>
        <end position="60"/>
    </location>
</feature>
<comment type="caution">
    <text evidence="2">The sequence shown here is derived from an EMBL/GenBank/DDBJ whole genome shotgun (WGS) entry which is preliminary data.</text>
</comment>
<accession>A0A0F9XE25</accession>
<dbReference type="InterPro" id="IPR001387">
    <property type="entry name" value="Cro/C1-type_HTH"/>
</dbReference>
<gene>
    <name evidence="2" type="ORF">LCGC14_0231300</name>
</gene>
<name>A0A0F9XE25_9ZZZZ</name>
<reference evidence="2" key="1">
    <citation type="journal article" date="2015" name="Nature">
        <title>Complex archaea that bridge the gap between prokaryotes and eukaryotes.</title>
        <authorList>
            <person name="Spang A."/>
            <person name="Saw J.H."/>
            <person name="Jorgensen S.L."/>
            <person name="Zaremba-Niedzwiedzka K."/>
            <person name="Martijn J."/>
            <person name="Lind A.E."/>
            <person name="van Eijk R."/>
            <person name="Schleper C."/>
            <person name="Guy L."/>
            <person name="Ettema T.J."/>
        </authorList>
    </citation>
    <scope>NUCLEOTIDE SEQUENCE</scope>
</reference>
<evidence type="ECO:0000256" key="1">
    <source>
        <dbReference type="SAM" id="MobiDB-lite"/>
    </source>
</evidence>
<protein>
    <submittedName>
        <fullName evidence="2">Uncharacterized protein</fullName>
    </submittedName>
</protein>
<proteinExistence type="predicted"/>
<dbReference type="EMBL" id="LAZR01000113">
    <property type="protein sequence ID" value="KKN90018.1"/>
    <property type="molecule type" value="Genomic_DNA"/>
</dbReference>
<sequence>MNDPINQLLATRQCGACGAKGRVLNKFDVCADCVAKAKPAKLPRDIKKTTKKKPVKKVSSKGKSPGSRPGPPGLTVMDIGKIIRRLEAGLSQRKVAVKTGFNLSTVQKYRRIWLEQKRVKTHE</sequence>
<organism evidence="2">
    <name type="scientific">marine sediment metagenome</name>
    <dbReference type="NCBI Taxonomy" id="412755"/>
    <lineage>
        <taxon>unclassified sequences</taxon>
        <taxon>metagenomes</taxon>
        <taxon>ecological metagenomes</taxon>
    </lineage>
</organism>